<dbReference type="CDD" id="cd00397">
    <property type="entry name" value="DNA_BRE_C"/>
    <property type="match status" value="1"/>
</dbReference>
<dbReference type="InterPro" id="IPR050090">
    <property type="entry name" value="Tyrosine_recombinase_XerCD"/>
</dbReference>
<dbReference type="PANTHER" id="PTHR30349:SF64">
    <property type="entry name" value="PROPHAGE INTEGRASE INTD-RELATED"/>
    <property type="match status" value="1"/>
</dbReference>
<evidence type="ECO:0000256" key="1">
    <source>
        <dbReference type="ARBA" id="ARBA00022908"/>
    </source>
</evidence>
<protein>
    <recommendedName>
        <fullName evidence="3">Tyr recombinase domain-containing protein</fullName>
    </recommendedName>
</protein>
<dbReference type="Proteomes" id="UP000016521">
    <property type="component" value="Chromosome II"/>
</dbReference>
<dbReference type="EMBL" id="CP011925">
    <property type="protein sequence ID" value="ATD10233.1"/>
    <property type="molecule type" value="Genomic_DNA"/>
</dbReference>
<sequence>MRSSQGYSKSSMDLSINAIRMFLTYINANACFNTKPTILLTSFASRLCSGTINAEGLDPSELFWLPRSQISTRRITNSLRAFFLWLTQNGEGFKQSTNIINSSYGSTLSYAAWYWKNIHDYLGHIKSDKRRTLREAPLHLTSKKIPYYATDAVDFPQKDFHRFLIDGFGKARDIRVALRDMLILLLMHGGGLRESEALSLWVTDVDYPQDSSSPLRVRVYDEEYGKAPFGWKSTQGLKTRQAYLMYNFGRVTRKKSSGTQHIGWKGSKFDHKDGYIEVYWFPNYYGQLFKKLWNTYMKYRSLLDCNHPYAFITFHKKKTGHPYTINAFHQSYKSALKRISLKPNKELGLSPHSHRHSYARRLVKAKVAPTVIKKCLHHSSLESQIPYTVCSFSEISSALSVATKELEHEQNNIYLPETWQDLIKHGYEDIDPKAYFTGLHPKFKSSL</sequence>
<keyword evidence="5" id="KW-1185">Reference proteome</keyword>
<evidence type="ECO:0000313" key="4">
    <source>
        <dbReference type="EMBL" id="ATD10233.1"/>
    </source>
</evidence>
<dbReference type="PANTHER" id="PTHR30349">
    <property type="entry name" value="PHAGE INTEGRASE-RELATED"/>
    <property type="match status" value="1"/>
</dbReference>
<name>A0ABN5CKW4_PSEO7</name>
<keyword evidence="2" id="KW-0233">DNA recombination</keyword>
<proteinExistence type="predicted"/>
<dbReference type="InterPro" id="IPR002104">
    <property type="entry name" value="Integrase_catalytic"/>
</dbReference>
<reference evidence="4 5" key="1">
    <citation type="submission" date="2015-06" db="EMBL/GenBank/DDBJ databases">
        <authorList>
            <person name="Xie B.-B."/>
            <person name="Rong J.-C."/>
            <person name="Qin Q.-L."/>
            <person name="Zhang Y.-Z."/>
        </authorList>
    </citation>
    <scope>NUCLEOTIDE SEQUENCE [LARGE SCALE GENOMIC DNA]</scope>
    <source>
        <strain evidence="4 5">JCM 20779</strain>
    </source>
</reference>
<dbReference type="Pfam" id="PF00589">
    <property type="entry name" value="Phage_integrase"/>
    <property type="match status" value="1"/>
</dbReference>
<dbReference type="Gene3D" id="1.10.443.10">
    <property type="entry name" value="Intergrase catalytic core"/>
    <property type="match status" value="1"/>
</dbReference>
<accession>A0ABN5CKW4</accession>
<evidence type="ECO:0000259" key="3">
    <source>
        <dbReference type="PROSITE" id="PS51898"/>
    </source>
</evidence>
<evidence type="ECO:0000313" key="5">
    <source>
        <dbReference type="Proteomes" id="UP000016521"/>
    </source>
</evidence>
<gene>
    <name evidence="4" type="ORF">PPIS_b1227</name>
</gene>
<keyword evidence="1" id="KW-0229">DNA integration</keyword>
<dbReference type="PROSITE" id="PS51898">
    <property type="entry name" value="TYR_RECOMBINASE"/>
    <property type="match status" value="1"/>
</dbReference>
<organism evidence="4 5">
    <name type="scientific">Pseudoalteromonas piscicida</name>
    <dbReference type="NCBI Taxonomy" id="43662"/>
    <lineage>
        <taxon>Bacteria</taxon>
        <taxon>Pseudomonadati</taxon>
        <taxon>Pseudomonadota</taxon>
        <taxon>Gammaproteobacteria</taxon>
        <taxon>Alteromonadales</taxon>
        <taxon>Pseudoalteromonadaceae</taxon>
        <taxon>Pseudoalteromonas</taxon>
    </lineage>
</organism>
<feature type="domain" description="Tyr recombinase" evidence="3">
    <location>
        <begin position="144"/>
        <end position="400"/>
    </location>
</feature>
<dbReference type="InterPro" id="IPR011010">
    <property type="entry name" value="DNA_brk_join_enz"/>
</dbReference>
<dbReference type="InterPro" id="IPR013762">
    <property type="entry name" value="Integrase-like_cat_sf"/>
</dbReference>
<dbReference type="SUPFAM" id="SSF56349">
    <property type="entry name" value="DNA breaking-rejoining enzymes"/>
    <property type="match status" value="1"/>
</dbReference>
<dbReference type="NCBIfam" id="NF040693">
    <property type="entry name" value="recomb_GmtY"/>
    <property type="match status" value="1"/>
</dbReference>
<evidence type="ECO:0000256" key="2">
    <source>
        <dbReference type="ARBA" id="ARBA00023172"/>
    </source>
</evidence>